<dbReference type="EMBL" id="NGJK01000080">
    <property type="protein sequence ID" value="RAP02660.1"/>
    <property type="molecule type" value="Genomic_DNA"/>
</dbReference>
<dbReference type="RefSeq" id="WP_112149704.1">
    <property type="nucleotide sequence ID" value="NZ_NGJK01000080.1"/>
</dbReference>
<proteinExistence type="predicted"/>
<reference evidence="1 2" key="1">
    <citation type="submission" date="2017-05" db="EMBL/GenBank/DDBJ databases">
        <title>Host range expansion of the Methanosphaera genus to humans and monogastric animals involves recent and extensive reduction in genome content.</title>
        <authorList>
            <person name="Hoedt E.C."/>
            <person name="Volmer J.G."/>
            <person name="Parks D.H."/>
            <person name="Rosewarne C.P."/>
            <person name="Denman S.E."/>
            <person name="Mcsweeney C.S."/>
            <person name="O Cuiv P."/>
            <person name="Hugenholtz P."/>
            <person name="Tyson G.W."/>
            <person name="Morrison M."/>
        </authorList>
    </citation>
    <scope>NUCLEOTIDE SEQUENCE [LARGE SCALE GENOMIC DNA]</scope>
    <source>
        <strain evidence="1 2">PA5</strain>
    </source>
</reference>
<organism evidence="1 2">
    <name type="scientific">Methanosphaera stadtmanae</name>
    <dbReference type="NCBI Taxonomy" id="2317"/>
    <lineage>
        <taxon>Archaea</taxon>
        <taxon>Methanobacteriati</taxon>
        <taxon>Methanobacteriota</taxon>
        <taxon>Methanomada group</taxon>
        <taxon>Methanobacteria</taxon>
        <taxon>Methanobacteriales</taxon>
        <taxon>Methanobacteriaceae</taxon>
        <taxon>Methanosphaera</taxon>
    </lineage>
</organism>
<gene>
    <name evidence="1" type="ORF">CA615_06405</name>
</gene>
<accession>A0A328Q7F2</accession>
<protein>
    <submittedName>
        <fullName evidence="1">Uncharacterized protein</fullName>
    </submittedName>
</protein>
<sequence length="246" mass="28847">MSIQIKALPQPLSKIIDSTSNIYELGDEYYTDDVNFKIRTNIPSVVDLEDILKNPNNLFGFKTKESLLKFSRQGEMLFYIVDSHVEILFMGNFPKNQAINFVTSICEEYDQNSGNSIFNVNLKEITDENHPKFRIRTDMKNIDIIESIMKENFLGFHSQEELNEFKERGKISLNKLEDNTYELVFFGNYQKDEVSNYVKNLNDAYKSKIQEMTYVKLIEKIKKNNYKLEKEIIDNENSIILTLNID</sequence>
<name>A0A328Q7F2_9EURY</name>
<dbReference type="AlphaFoldDB" id="A0A328Q7F2"/>
<dbReference type="Proteomes" id="UP000248557">
    <property type="component" value="Unassembled WGS sequence"/>
</dbReference>
<evidence type="ECO:0000313" key="2">
    <source>
        <dbReference type="Proteomes" id="UP000248557"/>
    </source>
</evidence>
<comment type="caution">
    <text evidence="1">The sequence shown here is derived from an EMBL/GenBank/DDBJ whole genome shotgun (WGS) entry which is preliminary data.</text>
</comment>
<evidence type="ECO:0000313" key="1">
    <source>
        <dbReference type="EMBL" id="RAP02660.1"/>
    </source>
</evidence>